<feature type="compositionally biased region" description="Polar residues" evidence="1">
    <location>
        <begin position="12"/>
        <end position="29"/>
    </location>
</feature>
<keyword evidence="4" id="KW-1185">Reference proteome</keyword>
<dbReference type="InterPro" id="IPR013103">
    <property type="entry name" value="RVT_2"/>
</dbReference>
<evidence type="ECO:0000313" key="3">
    <source>
        <dbReference type="EMBL" id="KAK8518594.1"/>
    </source>
</evidence>
<proteinExistence type="predicted"/>
<evidence type="ECO:0000259" key="2">
    <source>
        <dbReference type="Pfam" id="PF07727"/>
    </source>
</evidence>
<reference evidence="3 4" key="1">
    <citation type="journal article" date="2024" name="G3 (Bethesda)">
        <title>Genome assembly of Hibiscus sabdariffa L. provides insights into metabolisms of medicinal natural products.</title>
        <authorList>
            <person name="Kim T."/>
        </authorList>
    </citation>
    <scope>NUCLEOTIDE SEQUENCE [LARGE SCALE GENOMIC DNA]</scope>
    <source>
        <strain evidence="3">TK-2024</strain>
        <tissue evidence="3">Old leaves</tissue>
    </source>
</reference>
<feature type="compositionally biased region" description="Polar residues" evidence="1">
    <location>
        <begin position="37"/>
        <end position="51"/>
    </location>
</feature>
<evidence type="ECO:0000256" key="1">
    <source>
        <dbReference type="SAM" id="MobiDB-lite"/>
    </source>
</evidence>
<feature type="compositionally biased region" description="Basic and acidic residues" evidence="1">
    <location>
        <begin position="1"/>
        <end position="10"/>
    </location>
</feature>
<organism evidence="3 4">
    <name type="scientific">Hibiscus sabdariffa</name>
    <name type="common">roselle</name>
    <dbReference type="NCBI Taxonomy" id="183260"/>
    <lineage>
        <taxon>Eukaryota</taxon>
        <taxon>Viridiplantae</taxon>
        <taxon>Streptophyta</taxon>
        <taxon>Embryophyta</taxon>
        <taxon>Tracheophyta</taxon>
        <taxon>Spermatophyta</taxon>
        <taxon>Magnoliopsida</taxon>
        <taxon>eudicotyledons</taxon>
        <taxon>Gunneridae</taxon>
        <taxon>Pentapetalae</taxon>
        <taxon>rosids</taxon>
        <taxon>malvids</taxon>
        <taxon>Malvales</taxon>
        <taxon>Malvaceae</taxon>
        <taxon>Malvoideae</taxon>
        <taxon>Hibiscus</taxon>
    </lineage>
</organism>
<feature type="region of interest" description="Disordered" evidence="1">
    <location>
        <begin position="1"/>
        <end position="51"/>
    </location>
</feature>
<sequence>MLPTETRVEQEGCSNTTPVTADTSHLQTNNDDHTGQSHDVNNGSSTPSSTPLRHDIEQEIATDNVHHMITRRKSGIFKPKMYMCEASKTEPFDVYSAFQSKTWTDAVFAEYKALINNNTWTLVTLPPHRKPIGCKWLFKTKKRSDGTIERYKARLVAKGYSQVPGQDFHETYSPVVTPQIFALI</sequence>
<dbReference type="Pfam" id="PF07727">
    <property type="entry name" value="RVT_2"/>
    <property type="match status" value="1"/>
</dbReference>
<feature type="domain" description="Reverse transcriptase Ty1/copia-type" evidence="2">
    <location>
        <begin position="117"/>
        <end position="181"/>
    </location>
</feature>
<dbReference type="EMBL" id="JBBPBM010000052">
    <property type="protein sequence ID" value="KAK8518594.1"/>
    <property type="molecule type" value="Genomic_DNA"/>
</dbReference>
<protein>
    <recommendedName>
        <fullName evidence="2">Reverse transcriptase Ty1/copia-type domain-containing protein</fullName>
    </recommendedName>
</protein>
<name>A0ABR2CI50_9ROSI</name>
<accession>A0ABR2CI50</accession>
<gene>
    <name evidence="3" type="ORF">V6N12_011845</name>
</gene>
<dbReference type="Proteomes" id="UP001472677">
    <property type="component" value="Unassembled WGS sequence"/>
</dbReference>
<comment type="caution">
    <text evidence="3">The sequence shown here is derived from an EMBL/GenBank/DDBJ whole genome shotgun (WGS) entry which is preliminary data.</text>
</comment>
<evidence type="ECO:0000313" key="4">
    <source>
        <dbReference type="Proteomes" id="UP001472677"/>
    </source>
</evidence>